<keyword evidence="5" id="KW-1185">Reference proteome</keyword>
<reference evidence="4" key="1">
    <citation type="journal article" date="2014" name="Int. J. Syst. Evol. Microbiol.">
        <title>Complete genome sequence of Corynebacterium casei LMG S-19264T (=DSM 44701T), isolated from a smear-ripened cheese.</title>
        <authorList>
            <consortium name="US DOE Joint Genome Institute (JGI-PGF)"/>
            <person name="Walter F."/>
            <person name="Albersmeier A."/>
            <person name="Kalinowski J."/>
            <person name="Ruckert C."/>
        </authorList>
    </citation>
    <scope>NUCLEOTIDE SEQUENCE</scope>
    <source>
        <strain evidence="4">VKM Ac-1401</strain>
    </source>
</reference>
<evidence type="ECO:0000313" key="5">
    <source>
        <dbReference type="Proteomes" id="UP001142372"/>
    </source>
</evidence>
<dbReference type="SUPFAM" id="SSF49879">
    <property type="entry name" value="SMAD/FHA domain"/>
    <property type="match status" value="1"/>
</dbReference>
<dbReference type="AlphaFoldDB" id="A0A9W6HCP1"/>
<dbReference type="Gene3D" id="2.60.200.20">
    <property type="match status" value="1"/>
</dbReference>
<feature type="compositionally biased region" description="Low complexity" evidence="2">
    <location>
        <begin position="179"/>
        <end position="208"/>
    </location>
</feature>
<protein>
    <recommendedName>
        <fullName evidence="3">FHA domain-containing protein</fullName>
    </recommendedName>
</protein>
<dbReference type="Pfam" id="PF00498">
    <property type="entry name" value="FHA"/>
    <property type="match status" value="1"/>
</dbReference>
<dbReference type="RefSeq" id="WP_271178345.1">
    <property type="nucleotide sequence ID" value="NZ_BAAAJO010000003.1"/>
</dbReference>
<feature type="region of interest" description="Disordered" evidence="2">
    <location>
        <begin position="179"/>
        <end position="212"/>
    </location>
</feature>
<feature type="domain" description="FHA" evidence="3">
    <location>
        <begin position="329"/>
        <end position="385"/>
    </location>
</feature>
<dbReference type="InterPro" id="IPR008984">
    <property type="entry name" value="SMAD_FHA_dom_sf"/>
</dbReference>
<gene>
    <name evidence="4" type="ORF">GCM10017584_33000</name>
</gene>
<evidence type="ECO:0000256" key="1">
    <source>
        <dbReference type="ARBA" id="ARBA00022553"/>
    </source>
</evidence>
<evidence type="ECO:0000313" key="4">
    <source>
        <dbReference type="EMBL" id="GLJ77726.1"/>
    </source>
</evidence>
<accession>A0A9W6HCP1</accession>
<organism evidence="4 5">
    <name type="scientific">Leifsonia poae</name>
    <dbReference type="NCBI Taxonomy" id="110933"/>
    <lineage>
        <taxon>Bacteria</taxon>
        <taxon>Bacillati</taxon>
        <taxon>Actinomycetota</taxon>
        <taxon>Actinomycetes</taxon>
        <taxon>Micrococcales</taxon>
        <taxon>Microbacteriaceae</taxon>
        <taxon>Leifsonia</taxon>
    </lineage>
</organism>
<reference evidence="4" key="2">
    <citation type="submission" date="2023-01" db="EMBL/GenBank/DDBJ databases">
        <authorList>
            <person name="Sun Q."/>
            <person name="Evtushenko L."/>
        </authorList>
    </citation>
    <scope>NUCLEOTIDE SEQUENCE</scope>
    <source>
        <strain evidence="4">VKM Ac-1401</strain>
    </source>
</reference>
<dbReference type="CDD" id="cd00060">
    <property type="entry name" value="FHA"/>
    <property type="match status" value="1"/>
</dbReference>
<evidence type="ECO:0000256" key="2">
    <source>
        <dbReference type="SAM" id="MobiDB-lite"/>
    </source>
</evidence>
<sequence>MFEVQQTASGEWVVVVVGRRALLVELGGDTARVASYRRALSAGFAETLEALAADGFARTPAFALADVAARHAVIAVRGTASVTVAVNGSDRVIDASGVSTWLEQQVDGASTVRLSIPPADAALAPLPLVEGVVWAAAVTWSPTTETPLAASEPDAPRRAPVTAPVAIDDVAVVADAPVVPDAPDAPEISAAEPQAPEAPEVPAAAPDASRPVDETRVPEATISAPAEATGYDHLFGATMMRSVEDAAVRPIEEEQASALIDIPGFVSESFPVPAAALDGDHDGMTVLSGSLSGFDDRERPVETPAAPVVGPRFFVDVFDGRREYLEPPIVVGRAPVVSSSSRGVSPRAVTVTSAEQDISRSHASIAVEGDTVVVTDLHSRNGTMVVLPGKSAQKLRQGEPTAVIAGTLIDLGSGVTLTVGEDA</sequence>
<proteinExistence type="predicted"/>
<dbReference type="Proteomes" id="UP001142372">
    <property type="component" value="Unassembled WGS sequence"/>
</dbReference>
<evidence type="ECO:0000259" key="3">
    <source>
        <dbReference type="PROSITE" id="PS50006"/>
    </source>
</evidence>
<dbReference type="InterPro" id="IPR000253">
    <property type="entry name" value="FHA_dom"/>
</dbReference>
<keyword evidence="1" id="KW-0597">Phosphoprotein</keyword>
<dbReference type="EMBL" id="BSEN01000015">
    <property type="protein sequence ID" value="GLJ77726.1"/>
    <property type="molecule type" value="Genomic_DNA"/>
</dbReference>
<dbReference type="PROSITE" id="PS50006">
    <property type="entry name" value="FHA_DOMAIN"/>
    <property type="match status" value="1"/>
</dbReference>
<name>A0A9W6HCP1_9MICO</name>
<comment type="caution">
    <text evidence="4">The sequence shown here is derived from an EMBL/GenBank/DDBJ whole genome shotgun (WGS) entry which is preliminary data.</text>
</comment>